<dbReference type="AlphaFoldDB" id="A0A7X3FSS5"/>
<evidence type="ECO:0000313" key="8">
    <source>
        <dbReference type="Proteomes" id="UP000438106"/>
    </source>
</evidence>
<protein>
    <submittedName>
        <fullName evidence="7">Cytochrome c oxidase assembly protein</fullName>
    </submittedName>
</protein>
<evidence type="ECO:0000256" key="4">
    <source>
        <dbReference type="ARBA" id="ARBA00022989"/>
    </source>
</evidence>
<comment type="subcellular location">
    <subcellularLocation>
        <location evidence="1">Cell membrane</location>
        <topology evidence="1">Multi-pass membrane protein</topology>
    </subcellularLocation>
</comment>
<organism evidence="7 8">
    <name type="scientific">Devosia marina</name>
    <dbReference type="NCBI Taxonomy" id="2683198"/>
    <lineage>
        <taxon>Bacteria</taxon>
        <taxon>Pseudomonadati</taxon>
        <taxon>Pseudomonadota</taxon>
        <taxon>Alphaproteobacteria</taxon>
        <taxon>Hyphomicrobiales</taxon>
        <taxon>Devosiaceae</taxon>
        <taxon>Devosia</taxon>
    </lineage>
</organism>
<evidence type="ECO:0000256" key="3">
    <source>
        <dbReference type="ARBA" id="ARBA00022692"/>
    </source>
</evidence>
<evidence type="ECO:0000256" key="5">
    <source>
        <dbReference type="ARBA" id="ARBA00023136"/>
    </source>
</evidence>
<dbReference type="Proteomes" id="UP000438106">
    <property type="component" value="Unassembled WGS sequence"/>
</dbReference>
<dbReference type="RefSeq" id="WP_157290938.1">
    <property type="nucleotide sequence ID" value="NZ_WQRF01000004.1"/>
</dbReference>
<feature type="transmembrane region" description="Helical" evidence="6">
    <location>
        <begin position="60"/>
        <end position="82"/>
    </location>
</feature>
<gene>
    <name evidence="7" type="ORF">GO014_13900</name>
</gene>
<keyword evidence="2" id="KW-1003">Cell membrane</keyword>
<evidence type="ECO:0000313" key="7">
    <source>
        <dbReference type="EMBL" id="MVT00120.1"/>
    </source>
</evidence>
<evidence type="ECO:0000256" key="6">
    <source>
        <dbReference type="SAM" id="Phobius"/>
    </source>
</evidence>
<keyword evidence="8" id="KW-1185">Reference proteome</keyword>
<feature type="transmembrane region" description="Helical" evidence="6">
    <location>
        <begin position="113"/>
        <end position="130"/>
    </location>
</feature>
<evidence type="ECO:0000256" key="2">
    <source>
        <dbReference type="ARBA" id="ARBA00022475"/>
    </source>
</evidence>
<keyword evidence="4 6" id="KW-1133">Transmembrane helix</keyword>
<reference evidence="7 8" key="1">
    <citation type="submission" date="2019-12" db="EMBL/GenBank/DDBJ databases">
        <title>Devosia maris sp. nov., isolated from the deep seawater.</title>
        <authorList>
            <person name="Liu Y."/>
        </authorList>
    </citation>
    <scope>NUCLEOTIDE SEQUENCE [LARGE SCALE GENOMIC DNA]</scope>
    <source>
        <strain evidence="7 8">L53-10-65</strain>
    </source>
</reference>
<feature type="transmembrane region" description="Helical" evidence="6">
    <location>
        <begin position="175"/>
        <end position="197"/>
    </location>
</feature>
<keyword evidence="3 6" id="KW-0812">Transmembrane</keyword>
<name>A0A7X3FSS5_9HYPH</name>
<comment type="caution">
    <text evidence="7">The sequence shown here is derived from an EMBL/GenBank/DDBJ whole genome shotgun (WGS) entry which is preliminary data.</text>
</comment>
<evidence type="ECO:0000256" key="1">
    <source>
        <dbReference type="ARBA" id="ARBA00004651"/>
    </source>
</evidence>
<accession>A0A7X3FSS5</accession>
<feature type="transmembrane region" description="Helical" evidence="6">
    <location>
        <begin position="88"/>
        <end position="106"/>
    </location>
</feature>
<dbReference type="EMBL" id="WQRF01000004">
    <property type="protein sequence ID" value="MVT00120.1"/>
    <property type="molecule type" value="Genomic_DNA"/>
</dbReference>
<dbReference type="Pfam" id="PF09678">
    <property type="entry name" value="Caa3_CtaG"/>
    <property type="match status" value="1"/>
</dbReference>
<dbReference type="GO" id="GO:0005886">
    <property type="term" value="C:plasma membrane"/>
    <property type="evidence" value="ECO:0007669"/>
    <property type="project" value="UniProtKB-SubCell"/>
</dbReference>
<sequence>MDPASAFSFDMSYCGSPPTLETLWGRWNVEPGLLSVLVLSALAGFVLLRQAEPRRQLAFAGAWLLAVILFVSPICALSVALFSVRVGHHVALTMVLAPLLALALPARWGMRASLLPPLVLSTLALWLWHAPDFYTAAFTHPAIYWLMQLSLIGSFTWLWLGLLRSHAAMAAGISALSSAIQMGLLGALLVFAPSPLYVPHLGTTMGFGLLPLADQQLAGLIMWVPANLPLLALVLWRLVLALRAEQAVSE</sequence>
<feature type="transmembrane region" description="Helical" evidence="6">
    <location>
        <begin position="142"/>
        <end position="163"/>
    </location>
</feature>
<proteinExistence type="predicted"/>
<feature type="transmembrane region" description="Helical" evidence="6">
    <location>
        <begin position="32"/>
        <end position="48"/>
    </location>
</feature>
<dbReference type="InterPro" id="IPR019108">
    <property type="entry name" value="Caa3_assmbl_CtaG-rel"/>
</dbReference>
<keyword evidence="5 6" id="KW-0472">Membrane</keyword>
<feature type="transmembrane region" description="Helical" evidence="6">
    <location>
        <begin position="217"/>
        <end position="240"/>
    </location>
</feature>